<evidence type="ECO:0000256" key="2">
    <source>
        <dbReference type="ARBA" id="ARBA00023015"/>
    </source>
</evidence>
<evidence type="ECO:0000259" key="5">
    <source>
        <dbReference type="Pfam" id="PF04542"/>
    </source>
</evidence>
<proteinExistence type="inferred from homology"/>
<dbReference type="InterPro" id="IPR007627">
    <property type="entry name" value="RNA_pol_sigma70_r2"/>
</dbReference>
<accession>A0A1J5S1F1</accession>
<evidence type="ECO:0000259" key="6">
    <source>
        <dbReference type="Pfam" id="PF08281"/>
    </source>
</evidence>
<keyword evidence="3" id="KW-0731">Sigma factor</keyword>
<dbReference type="SUPFAM" id="SSF88946">
    <property type="entry name" value="Sigma2 domain of RNA polymerase sigma factors"/>
    <property type="match status" value="1"/>
</dbReference>
<dbReference type="InterPro" id="IPR013325">
    <property type="entry name" value="RNA_pol_sigma_r2"/>
</dbReference>
<dbReference type="EMBL" id="MLJW01000080">
    <property type="protein sequence ID" value="OIR01827.1"/>
    <property type="molecule type" value="Genomic_DNA"/>
</dbReference>
<evidence type="ECO:0000313" key="7">
    <source>
        <dbReference type="EMBL" id="OIR01827.1"/>
    </source>
</evidence>
<dbReference type="SUPFAM" id="SSF88659">
    <property type="entry name" value="Sigma3 and sigma4 domains of RNA polymerase sigma factors"/>
    <property type="match status" value="1"/>
</dbReference>
<dbReference type="PANTHER" id="PTHR43133">
    <property type="entry name" value="RNA POLYMERASE ECF-TYPE SIGMA FACTO"/>
    <property type="match status" value="1"/>
</dbReference>
<keyword evidence="2" id="KW-0805">Transcription regulation</keyword>
<evidence type="ECO:0000256" key="4">
    <source>
        <dbReference type="ARBA" id="ARBA00023163"/>
    </source>
</evidence>
<dbReference type="Pfam" id="PF04542">
    <property type="entry name" value="Sigma70_r2"/>
    <property type="match status" value="1"/>
</dbReference>
<dbReference type="InterPro" id="IPR013249">
    <property type="entry name" value="RNA_pol_sigma70_r4_t2"/>
</dbReference>
<dbReference type="GO" id="GO:0016987">
    <property type="term" value="F:sigma factor activity"/>
    <property type="evidence" value="ECO:0007669"/>
    <property type="project" value="UniProtKB-KW"/>
</dbReference>
<evidence type="ECO:0000256" key="3">
    <source>
        <dbReference type="ARBA" id="ARBA00023082"/>
    </source>
</evidence>
<keyword evidence="4" id="KW-0804">Transcription</keyword>
<feature type="domain" description="RNA polymerase sigma-70 region 2" evidence="5">
    <location>
        <begin position="15"/>
        <end position="80"/>
    </location>
</feature>
<sequence>MNVADHPCGSTEALWRCFAEPVRGFLLKRTGSDADSDDLLQEVFQRVHRALPTLHHASHLQGWVYQIARNVLADHYRKRRIAVSLDSLADVLPAVETDALGAAELDLGPTVKRFVTELPVRYRDPLVRHEFQGQSLQEVADAEGLTLTATKSRVRRARLLLREMLDRCCRFEFDRNGKVIDMIPRSTCACGAKRPGETR</sequence>
<dbReference type="InterPro" id="IPR039425">
    <property type="entry name" value="RNA_pol_sigma-70-like"/>
</dbReference>
<dbReference type="Gene3D" id="1.10.1740.10">
    <property type="match status" value="1"/>
</dbReference>
<reference evidence="7" key="1">
    <citation type="submission" date="2016-10" db="EMBL/GenBank/DDBJ databases">
        <title>Sequence of Gallionella enrichment culture.</title>
        <authorList>
            <person name="Poehlein A."/>
            <person name="Muehling M."/>
            <person name="Daniel R."/>
        </authorList>
    </citation>
    <scope>NUCLEOTIDE SEQUENCE</scope>
</reference>
<dbReference type="GO" id="GO:0006352">
    <property type="term" value="P:DNA-templated transcription initiation"/>
    <property type="evidence" value="ECO:0007669"/>
    <property type="project" value="InterPro"/>
</dbReference>
<comment type="caution">
    <text evidence="7">The sequence shown here is derived from an EMBL/GenBank/DDBJ whole genome shotgun (WGS) entry which is preliminary data.</text>
</comment>
<gene>
    <name evidence="7" type="primary">sigM_5</name>
    <name evidence="7" type="ORF">GALL_161290</name>
</gene>
<dbReference type="AlphaFoldDB" id="A0A1J5S1F1"/>
<dbReference type="Gene3D" id="1.10.10.10">
    <property type="entry name" value="Winged helix-like DNA-binding domain superfamily/Winged helix DNA-binding domain"/>
    <property type="match status" value="1"/>
</dbReference>
<dbReference type="InterPro" id="IPR036388">
    <property type="entry name" value="WH-like_DNA-bd_sf"/>
</dbReference>
<protein>
    <submittedName>
        <fullName evidence="7">RNA polymerase sigma factor SigM</fullName>
    </submittedName>
</protein>
<dbReference type="PANTHER" id="PTHR43133:SF62">
    <property type="entry name" value="RNA POLYMERASE SIGMA FACTOR SIGZ"/>
    <property type="match status" value="1"/>
</dbReference>
<dbReference type="InterPro" id="IPR014284">
    <property type="entry name" value="RNA_pol_sigma-70_dom"/>
</dbReference>
<feature type="domain" description="RNA polymerase sigma factor 70 region 4 type 2" evidence="6">
    <location>
        <begin position="114"/>
        <end position="160"/>
    </location>
</feature>
<comment type="similarity">
    <text evidence="1">Belongs to the sigma-70 factor family. ECF subfamily.</text>
</comment>
<evidence type="ECO:0000256" key="1">
    <source>
        <dbReference type="ARBA" id="ARBA00010641"/>
    </source>
</evidence>
<dbReference type="GO" id="GO:0003677">
    <property type="term" value="F:DNA binding"/>
    <property type="evidence" value="ECO:0007669"/>
    <property type="project" value="InterPro"/>
</dbReference>
<dbReference type="InterPro" id="IPR013324">
    <property type="entry name" value="RNA_pol_sigma_r3/r4-like"/>
</dbReference>
<dbReference type="Pfam" id="PF08281">
    <property type="entry name" value="Sigma70_r4_2"/>
    <property type="match status" value="1"/>
</dbReference>
<dbReference type="NCBIfam" id="TIGR02937">
    <property type="entry name" value="sigma70-ECF"/>
    <property type="match status" value="1"/>
</dbReference>
<organism evidence="7">
    <name type="scientific">mine drainage metagenome</name>
    <dbReference type="NCBI Taxonomy" id="410659"/>
    <lineage>
        <taxon>unclassified sequences</taxon>
        <taxon>metagenomes</taxon>
        <taxon>ecological metagenomes</taxon>
    </lineage>
</organism>
<name>A0A1J5S1F1_9ZZZZ</name>